<dbReference type="EnsemblPlants" id="PGSC0003DMT400089566">
    <property type="protein sequence ID" value="PGSC0003DMT400089566"/>
    <property type="gene ID" value="PGSC0003DMG400039137"/>
</dbReference>
<keyword evidence="3" id="KW-1185">Reference proteome</keyword>
<feature type="region of interest" description="Disordered" evidence="1">
    <location>
        <begin position="1"/>
        <end position="46"/>
    </location>
</feature>
<dbReference type="AlphaFoldDB" id="M1DIF4"/>
<evidence type="ECO:0000256" key="1">
    <source>
        <dbReference type="SAM" id="MobiDB-lite"/>
    </source>
</evidence>
<evidence type="ECO:0000313" key="3">
    <source>
        <dbReference type="Proteomes" id="UP000011115"/>
    </source>
</evidence>
<accession>M1DIF4</accession>
<dbReference type="Gramene" id="PGSC0003DMT400089566">
    <property type="protein sequence ID" value="PGSC0003DMT400089566"/>
    <property type="gene ID" value="PGSC0003DMG400039137"/>
</dbReference>
<dbReference type="InParanoid" id="M1DIF4"/>
<reference evidence="2" key="2">
    <citation type="submission" date="2015-06" db="UniProtKB">
        <authorList>
            <consortium name="EnsemblPlants"/>
        </authorList>
    </citation>
    <scope>IDENTIFICATION</scope>
    <source>
        <strain evidence="2">DM1-3 516 R44</strain>
    </source>
</reference>
<evidence type="ECO:0000313" key="2">
    <source>
        <dbReference type="EnsemblPlants" id="PGSC0003DMT400089566"/>
    </source>
</evidence>
<dbReference type="HOGENOM" id="CLU_2727121_0_0_1"/>
<dbReference type="Proteomes" id="UP000011115">
    <property type="component" value="Unassembled WGS sequence"/>
</dbReference>
<protein>
    <submittedName>
        <fullName evidence="2">Uncharacterized protein</fullName>
    </submittedName>
</protein>
<proteinExistence type="predicted"/>
<reference evidence="3" key="1">
    <citation type="journal article" date="2011" name="Nature">
        <title>Genome sequence and analysis of the tuber crop potato.</title>
        <authorList>
            <consortium name="The Potato Genome Sequencing Consortium"/>
        </authorList>
    </citation>
    <scope>NUCLEOTIDE SEQUENCE [LARGE SCALE GENOMIC DNA]</scope>
    <source>
        <strain evidence="3">cv. DM1-3 516 R44</strain>
    </source>
</reference>
<organism evidence="2 3">
    <name type="scientific">Solanum tuberosum</name>
    <name type="common">Potato</name>
    <dbReference type="NCBI Taxonomy" id="4113"/>
    <lineage>
        <taxon>Eukaryota</taxon>
        <taxon>Viridiplantae</taxon>
        <taxon>Streptophyta</taxon>
        <taxon>Embryophyta</taxon>
        <taxon>Tracheophyta</taxon>
        <taxon>Spermatophyta</taxon>
        <taxon>Magnoliopsida</taxon>
        <taxon>eudicotyledons</taxon>
        <taxon>Gunneridae</taxon>
        <taxon>Pentapetalae</taxon>
        <taxon>asterids</taxon>
        <taxon>lamiids</taxon>
        <taxon>Solanales</taxon>
        <taxon>Solanaceae</taxon>
        <taxon>Solanoideae</taxon>
        <taxon>Solaneae</taxon>
        <taxon>Solanum</taxon>
    </lineage>
</organism>
<dbReference type="PaxDb" id="4113-PGSC0003DMT400089566"/>
<sequence>MSSKCGTRRGIGSKDDKMRCYKSKGPTDSFPSQSSQKGKAAMGDNNEETSLTDVVVAQPAFADQNELILQLM</sequence>
<name>M1DIF4_SOLTU</name>